<dbReference type="SMART" id="SM00150">
    <property type="entry name" value="SPEC"/>
    <property type="match status" value="1"/>
</dbReference>
<accession>A0A8S4QHC5</accession>
<name>A0A8S4QHC5_9NEOP</name>
<dbReference type="Proteomes" id="UP000838756">
    <property type="component" value="Unassembled WGS sequence"/>
</dbReference>
<dbReference type="SUPFAM" id="SSF46966">
    <property type="entry name" value="Spectrin repeat"/>
    <property type="match status" value="1"/>
</dbReference>
<proteinExistence type="predicted"/>
<dbReference type="InterPro" id="IPR018159">
    <property type="entry name" value="Spectrin/alpha-actinin"/>
</dbReference>
<dbReference type="PANTHER" id="PTHR11915">
    <property type="entry name" value="SPECTRIN/FILAMIN RELATED CYTOSKELETAL PROTEIN"/>
    <property type="match status" value="1"/>
</dbReference>
<evidence type="ECO:0000313" key="3">
    <source>
        <dbReference type="Proteomes" id="UP000838756"/>
    </source>
</evidence>
<keyword evidence="1" id="KW-0677">Repeat</keyword>
<dbReference type="InterPro" id="IPR002017">
    <property type="entry name" value="Spectrin_repeat"/>
</dbReference>
<organism evidence="2 3">
    <name type="scientific">Pararge aegeria aegeria</name>
    <dbReference type="NCBI Taxonomy" id="348720"/>
    <lineage>
        <taxon>Eukaryota</taxon>
        <taxon>Metazoa</taxon>
        <taxon>Ecdysozoa</taxon>
        <taxon>Arthropoda</taxon>
        <taxon>Hexapoda</taxon>
        <taxon>Insecta</taxon>
        <taxon>Pterygota</taxon>
        <taxon>Neoptera</taxon>
        <taxon>Endopterygota</taxon>
        <taxon>Lepidoptera</taxon>
        <taxon>Glossata</taxon>
        <taxon>Ditrysia</taxon>
        <taxon>Papilionoidea</taxon>
        <taxon>Nymphalidae</taxon>
        <taxon>Satyrinae</taxon>
        <taxon>Satyrini</taxon>
        <taxon>Parargina</taxon>
        <taxon>Pararge</taxon>
    </lineage>
</organism>
<dbReference type="CDD" id="cd00176">
    <property type="entry name" value="SPEC"/>
    <property type="match status" value="1"/>
</dbReference>
<comment type="caution">
    <text evidence="2">The sequence shown here is derived from an EMBL/GenBank/DDBJ whole genome shotgun (WGS) entry which is preliminary data.</text>
</comment>
<protein>
    <submittedName>
        <fullName evidence="2">Jg16550 protein</fullName>
    </submittedName>
</protein>
<reference evidence="2" key="1">
    <citation type="submission" date="2022-03" db="EMBL/GenBank/DDBJ databases">
        <authorList>
            <person name="Lindestad O."/>
        </authorList>
    </citation>
    <scope>NUCLEOTIDE SEQUENCE</scope>
</reference>
<dbReference type="OrthoDB" id="9942256at2759"/>
<evidence type="ECO:0000256" key="1">
    <source>
        <dbReference type="ARBA" id="ARBA00022737"/>
    </source>
</evidence>
<gene>
    <name evidence="2" type="primary">jg16550</name>
    <name evidence="2" type="ORF">PAEG_LOCUS2814</name>
</gene>
<evidence type="ECO:0000313" key="2">
    <source>
        <dbReference type="EMBL" id="CAH2210965.1"/>
    </source>
</evidence>
<dbReference type="Pfam" id="PF00435">
    <property type="entry name" value="Spectrin"/>
    <property type="match status" value="1"/>
</dbReference>
<keyword evidence="3" id="KW-1185">Reference proteome</keyword>
<dbReference type="AlphaFoldDB" id="A0A8S4QHC5"/>
<dbReference type="GO" id="GO:0005737">
    <property type="term" value="C:cytoplasm"/>
    <property type="evidence" value="ECO:0007669"/>
    <property type="project" value="UniProtKB-ARBA"/>
</dbReference>
<dbReference type="EMBL" id="CAKXAJ010008795">
    <property type="protein sequence ID" value="CAH2210965.1"/>
    <property type="molecule type" value="Genomic_DNA"/>
</dbReference>
<feature type="non-terminal residue" evidence="2">
    <location>
        <position position="1"/>
    </location>
</feature>
<dbReference type="Gene3D" id="1.20.58.60">
    <property type="match status" value="1"/>
</dbReference>
<sequence>IKQLCNELEEAYSSVSHAAEERAARLEAALKAQQFLHDALEVDSWLADKDAALSSADVGNDRHRATQLLTRHKAVELELDTYAAIISEMGHVAASMASSGHPEGAALVSRHEQLADTLARLQRKAALRQAALVESVCR</sequence>